<gene>
    <name evidence="2" type="ORF">CVT63_00565</name>
</gene>
<dbReference type="Proteomes" id="UP000233654">
    <property type="component" value="Unassembled WGS sequence"/>
</dbReference>
<feature type="transmembrane region" description="Helical" evidence="1">
    <location>
        <begin position="52"/>
        <end position="72"/>
    </location>
</feature>
<proteinExistence type="predicted"/>
<dbReference type="EMBL" id="PHEX01000003">
    <property type="protein sequence ID" value="PKQ28891.1"/>
    <property type="molecule type" value="Genomic_DNA"/>
</dbReference>
<feature type="transmembrane region" description="Helical" evidence="1">
    <location>
        <begin position="84"/>
        <end position="105"/>
    </location>
</feature>
<evidence type="ECO:0000256" key="1">
    <source>
        <dbReference type="SAM" id="Phobius"/>
    </source>
</evidence>
<feature type="transmembrane region" description="Helical" evidence="1">
    <location>
        <begin position="14"/>
        <end position="32"/>
    </location>
</feature>
<reference evidence="2 3" key="1">
    <citation type="journal article" date="2017" name="ISME J.">
        <title>Potential for microbial H2 and metal transformations associated with novel bacteria and archaea in deep terrestrial subsurface sediments.</title>
        <authorList>
            <person name="Hernsdorf A.W."/>
            <person name="Amano Y."/>
            <person name="Miyakawa K."/>
            <person name="Ise K."/>
            <person name="Suzuki Y."/>
            <person name="Anantharaman K."/>
            <person name="Probst A."/>
            <person name="Burstein D."/>
            <person name="Thomas B.C."/>
            <person name="Banfield J.F."/>
        </authorList>
    </citation>
    <scope>NUCLEOTIDE SEQUENCE [LARGE SCALE GENOMIC DNA]</scope>
    <source>
        <strain evidence="2">HGW-Actinobacteria-3</strain>
    </source>
</reference>
<feature type="transmembrane region" description="Helical" evidence="1">
    <location>
        <begin position="117"/>
        <end position="138"/>
    </location>
</feature>
<comment type="caution">
    <text evidence="2">The sequence shown here is derived from an EMBL/GenBank/DDBJ whole genome shotgun (WGS) entry which is preliminary data.</text>
</comment>
<protein>
    <submittedName>
        <fullName evidence="2">Uncharacterized protein</fullName>
    </submittedName>
</protein>
<keyword evidence="1" id="KW-0472">Membrane</keyword>
<name>A0A2N3G853_9ACTN</name>
<organism evidence="2 3">
    <name type="scientific">Candidatus Anoxymicrobium japonicum</name>
    <dbReference type="NCBI Taxonomy" id="2013648"/>
    <lineage>
        <taxon>Bacteria</taxon>
        <taxon>Bacillati</taxon>
        <taxon>Actinomycetota</taxon>
        <taxon>Candidatus Geothermincolia</taxon>
        <taxon>Candidatus Geothermincolales</taxon>
        <taxon>Candidatus Anoxymicrobiaceae</taxon>
        <taxon>Candidatus Anoxymicrobium</taxon>
    </lineage>
</organism>
<evidence type="ECO:0000313" key="3">
    <source>
        <dbReference type="Proteomes" id="UP000233654"/>
    </source>
</evidence>
<keyword evidence="1" id="KW-0812">Transmembrane</keyword>
<sequence length="145" mass="15047">MQPDFTNVETPDKIAGVSALALFIALFLPWVHVSVNRGLLGMKVSVNAGPSFAWISILSVLAVFAVLALTVFDMELPLPAGLVYLGAGALAVLLAIIVILLRPIGGAGFSIAGVSKIPWYGAFIGLIAAVGIAVGGFLKLQGQRY</sequence>
<keyword evidence="1" id="KW-1133">Transmembrane helix</keyword>
<dbReference type="AlphaFoldDB" id="A0A2N3G853"/>
<accession>A0A2N3G853</accession>
<evidence type="ECO:0000313" key="2">
    <source>
        <dbReference type="EMBL" id="PKQ28891.1"/>
    </source>
</evidence>